<evidence type="ECO:0000313" key="3">
    <source>
        <dbReference type="Proteomes" id="UP001595912"/>
    </source>
</evidence>
<name>A0ABV9WF22_9ACTN</name>
<dbReference type="Gene3D" id="3.40.1580.10">
    <property type="entry name" value="SMI1/KNR4-like"/>
    <property type="match status" value="1"/>
</dbReference>
<dbReference type="SMART" id="SM00860">
    <property type="entry name" value="SMI1_KNR4"/>
    <property type="match status" value="1"/>
</dbReference>
<evidence type="ECO:0000259" key="1">
    <source>
        <dbReference type="SMART" id="SM00860"/>
    </source>
</evidence>
<feature type="domain" description="Knr4/Smi1-like" evidence="1">
    <location>
        <begin position="26"/>
        <end position="162"/>
    </location>
</feature>
<dbReference type="RefSeq" id="WP_380126974.1">
    <property type="nucleotide sequence ID" value="NZ_JBHSIU010000099.1"/>
</dbReference>
<evidence type="ECO:0000313" key="2">
    <source>
        <dbReference type="EMBL" id="MFC5006351.1"/>
    </source>
</evidence>
<dbReference type="InterPro" id="IPR018958">
    <property type="entry name" value="Knr4/Smi1-like_dom"/>
</dbReference>
<dbReference type="Pfam" id="PF09346">
    <property type="entry name" value="SMI1_KNR4"/>
    <property type="match status" value="1"/>
</dbReference>
<dbReference type="EMBL" id="JBHSIU010000099">
    <property type="protein sequence ID" value="MFC5006351.1"/>
    <property type="molecule type" value="Genomic_DNA"/>
</dbReference>
<sequence length="171" mass="18879">MISMASFDQVAVSFWHPEIEHLRLPPLTDESIVDAETQLGVTLPAELICLLRIQNGGVIADAWDACPADSNFYAEDHVPFDHLHGIGPAGQPGTITLLDTPYLVQEWELPSPVILLSGQGHYWLALDYRDCGPAGQPPVVWIDNEMDHELALASNFRTFVERLTASASFDE</sequence>
<dbReference type="SUPFAM" id="SSF160631">
    <property type="entry name" value="SMI1/KNR4-like"/>
    <property type="match status" value="1"/>
</dbReference>
<gene>
    <name evidence="2" type="ORF">ACFPIJ_52090</name>
</gene>
<accession>A0ABV9WF22</accession>
<comment type="caution">
    <text evidence="2">The sequence shown here is derived from an EMBL/GenBank/DDBJ whole genome shotgun (WGS) entry which is preliminary data.</text>
</comment>
<organism evidence="2 3">
    <name type="scientific">Dactylosporangium cerinum</name>
    <dbReference type="NCBI Taxonomy" id="1434730"/>
    <lineage>
        <taxon>Bacteria</taxon>
        <taxon>Bacillati</taxon>
        <taxon>Actinomycetota</taxon>
        <taxon>Actinomycetes</taxon>
        <taxon>Micromonosporales</taxon>
        <taxon>Micromonosporaceae</taxon>
        <taxon>Dactylosporangium</taxon>
    </lineage>
</organism>
<reference evidence="3" key="1">
    <citation type="journal article" date="2019" name="Int. J. Syst. Evol. Microbiol.">
        <title>The Global Catalogue of Microorganisms (GCM) 10K type strain sequencing project: providing services to taxonomists for standard genome sequencing and annotation.</title>
        <authorList>
            <consortium name="The Broad Institute Genomics Platform"/>
            <consortium name="The Broad Institute Genome Sequencing Center for Infectious Disease"/>
            <person name="Wu L."/>
            <person name="Ma J."/>
        </authorList>
    </citation>
    <scope>NUCLEOTIDE SEQUENCE [LARGE SCALE GENOMIC DNA]</scope>
    <source>
        <strain evidence="3">CGMCC 4.7152</strain>
    </source>
</reference>
<dbReference type="Proteomes" id="UP001595912">
    <property type="component" value="Unassembled WGS sequence"/>
</dbReference>
<keyword evidence="3" id="KW-1185">Reference proteome</keyword>
<proteinExistence type="predicted"/>
<dbReference type="InterPro" id="IPR037883">
    <property type="entry name" value="Knr4/Smi1-like_sf"/>
</dbReference>
<protein>
    <submittedName>
        <fullName evidence="2">SMI1/KNR4 family protein</fullName>
    </submittedName>
</protein>